<comment type="caution">
    <text evidence="11">The sequence shown here is derived from an EMBL/GenBank/DDBJ whole genome shotgun (WGS) entry which is preliminary data.</text>
</comment>
<feature type="non-terminal residue" evidence="11">
    <location>
        <position position="118"/>
    </location>
</feature>
<evidence type="ECO:0000256" key="2">
    <source>
        <dbReference type="ARBA" id="ARBA00022676"/>
    </source>
</evidence>
<dbReference type="GO" id="GO:1990404">
    <property type="term" value="F:NAD+-protein mono-ADP-ribosyltransferase activity"/>
    <property type="evidence" value="ECO:0007669"/>
    <property type="project" value="TreeGrafter"/>
</dbReference>
<keyword evidence="3 8" id="KW-0808">Transferase</keyword>
<sequence>MDTKNGHKNKEKRLLFHGTDADTVPHVNQHGFSCSYAGMNAALYGKGTYFTVKARYSADDKYSRPDSSGRKHIYVVRVLTGVYTCGHAGIKTPPSKNTEHPTDLYDSVSDDTQHPKLF</sequence>
<evidence type="ECO:0000256" key="5">
    <source>
        <dbReference type="ARBA" id="ARBA00023027"/>
    </source>
</evidence>
<dbReference type="EC" id="2.4.2.-" evidence="8"/>
<evidence type="ECO:0000256" key="6">
    <source>
        <dbReference type="ARBA" id="ARBA00023242"/>
    </source>
</evidence>
<reference evidence="11 12" key="1">
    <citation type="journal article" date="2020" name="Mol. Biol. Evol.">
        <title>Interspecific Gene Flow and the Evolution of Specialization in Black and White Rhinoceros.</title>
        <authorList>
            <person name="Moodley Y."/>
            <person name="Westbury M.V."/>
            <person name="Russo I.M."/>
            <person name="Gopalakrishnan S."/>
            <person name="Rakotoarivelo A."/>
            <person name="Olsen R.A."/>
            <person name="Prost S."/>
            <person name="Tunstall T."/>
            <person name="Ryder O.A."/>
            <person name="Dalen L."/>
            <person name="Bruford M.W."/>
        </authorList>
    </citation>
    <scope>NUCLEOTIDE SEQUENCE [LARGE SCALE GENOMIC DNA]</scope>
    <source>
        <strain evidence="11">SBR-YM</strain>
        <tissue evidence="11">Skin</tissue>
    </source>
</reference>
<evidence type="ECO:0000256" key="9">
    <source>
        <dbReference type="SAM" id="MobiDB-lite"/>
    </source>
</evidence>
<dbReference type="GO" id="GO:0003950">
    <property type="term" value="F:NAD+ poly-ADP-ribosyltransferase activity"/>
    <property type="evidence" value="ECO:0007669"/>
    <property type="project" value="UniProtKB-UniRule"/>
</dbReference>
<accession>A0A7J7F8L5</accession>
<dbReference type="PANTHER" id="PTHR14453:SF99">
    <property type="entry name" value="PROTEIN MONO-ADP-RIBOSYLTRANSFERASE PARP15"/>
    <property type="match status" value="1"/>
</dbReference>
<evidence type="ECO:0000256" key="1">
    <source>
        <dbReference type="ARBA" id="ARBA00004123"/>
    </source>
</evidence>
<dbReference type="EMBL" id="JACDTQ010001070">
    <property type="protein sequence ID" value="KAF5924026.1"/>
    <property type="molecule type" value="Genomic_DNA"/>
</dbReference>
<comment type="similarity">
    <text evidence="7">Belongs to the ARTD/PARP family.</text>
</comment>
<evidence type="ECO:0000256" key="8">
    <source>
        <dbReference type="RuleBase" id="RU362114"/>
    </source>
</evidence>
<evidence type="ECO:0000259" key="10">
    <source>
        <dbReference type="PROSITE" id="PS51059"/>
    </source>
</evidence>
<dbReference type="PANTHER" id="PTHR14453">
    <property type="entry name" value="PARP/ZINC FINGER CCCH TYPE DOMAIN CONTAINING PROTEIN"/>
    <property type="match status" value="1"/>
</dbReference>
<keyword evidence="6" id="KW-0539">Nucleus</keyword>
<dbReference type="InterPro" id="IPR052056">
    <property type="entry name" value="Mono-ARTD/PARP"/>
</dbReference>
<dbReference type="GO" id="GO:0003714">
    <property type="term" value="F:transcription corepressor activity"/>
    <property type="evidence" value="ECO:0007669"/>
    <property type="project" value="TreeGrafter"/>
</dbReference>
<dbReference type="Gene3D" id="3.90.228.10">
    <property type="match status" value="1"/>
</dbReference>
<gene>
    <name evidence="11" type="ORF">HPG69_010458</name>
</gene>
<feature type="domain" description="PARP catalytic" evidence="10">
    <location>
        <begin position="1"/>
        <end position="118"/>
    </location>
</feature>
<keyword evidence="2 8" id="KW-0328">Glycosyltransferase</keyword>
<proteinExistence type="inferred from homology"/>
<dbReference type="SUPFAM" id="SSF56399">
    <property type="entry name" value="ADP-ribosylation"/>
    <property type="match status" value="1"/>
</dbReference>
<evidence type="ECO:0000256" key="3">
    <source>
        <dbReference type="ARBA" id="ARBA00022679"/>
    </source>
</evidence>
<evidence type="ECO:0000313" key="12">
    <source>
        <dbReference type="Proteomes" id="UP000551758"/>
    </source>
</evidence>
<evidence type="ECO:0000313" key="11">
    <source>
        <dbReference type="EMBL" id="KAF5924026.1"/>
    </source>
</evidence>
<keyword evidence="5 8" id="KW-0520">NAD</keyword>
<feature type="region of interest" description="Disordered" evidence="9">
    <location>
        <begin position="88"/>
        <end position="118"/>
    </location>
</feature>
<comment type="subcellular location">
    <subcellularLocation>
        <location evidence="1">Nucleus</location>
    </subcellularLocation>
</comment>
<dbReference type="PROSITE" id="PS51059">
    <property type="entry name" value="PARP_CATALYTIC"/>
    <property type="match status" value="1"/>
</dbReference>
<dbReference type="Proteomes" id="UP000551758">
    <property type="component" value="Unassembled WGS sequence"/>
</dbReference>
<dbReference type="InterPro" id="IPR012317">
    <property type="entry name" value="Poly(ADP-ribose)pol_cat_dom"/>
</dbReference>
<keyword evidence="4" id="KW-0548">Nucleotidyltransferase</keyword>
<dbReference type="Pfam" id="PF00644">
    <property type="entry name" value="PARP"/>
    <property type="match status" value="1"/>
</dbReference>
<dbReference type="AlphaFoldDB" id="A0A7J7F8L5"/>
<evidence type="ECO:0000256" key="4">
    <source>
        <dbReference type="ARBA" id="ARBA00022695"/>
    </source>
</evidence>
<dbReference type="GO" id="GO:0010629">
    <property type="term" value="P:negative regulation of gene expression"/>
    <property type="evidence" value="ECO:0007669"/>
    <property type="project" value="TreeGrafter"/>
</dbReference>
<dbReference type="GO" id="GO:0070212">
    <property type="term" value="P:protein poly-ADP-ribosylation"/>
    <property type="evidence" value="ECO:0007669"/>
    <property type="project" value="TreeGrafter"/>
</dbReference>
<dbReference type="GO" id="GO:0005737">
    <property type="term" value="C:cytoplasm"/>
    <property type="evidence" value="ECO:0007669"/>
    <property type="project" value="TreeGrafter"/>
</dbReference>
<evidence type="ECO:0000256" key="7">
    <source>
        <dbReference type="ARBA" id="ARBA00024347"/>
    </source>
</evidence>
<organism evidence="11 12">
    <name type="scientific">Diceros bicornis minor</name>
    <name type="common">South-central black rhinoceros</name>
    <dbReference type="NCBI Taxonomy" id="77932"/>
    <lineage>
        <taxon>Eukaryota</taxon>
        <taxon>Metazoa</taxon>
        <taxon>Chordata</taxon>
        <taxon>Craniata</taxon>
        <taxon>Vertebrata</taxon>
        <taxon>Euteleostomi</taxon>
        <taxon>Mammalia</taxon>
        <taxon>Eutheria</taxon>
        <taxon>Laurasiatheria</taxon>
        <taxon>Perissodactyla</taxon>
        <taxon>Rhinocerotidae</taxon>
        <taxon>Diceros</taxon>
    </lineage>
</organism>
<dbReference type="GO" id="GO:0005634">
    <property type="term" value="C:nucleus"/>
    <property type="evidence" value="ECO:0007669"/>
    <property type="project" value="UniProtKB-SubCell"/>
</dbReference>
<protein>
    <recommendedName>
        <fullName evidence="8">Poly [ADP-ribose] polymerase</fullName>
        <shortName evidence="8">PARP</shortName>
        <ecNumber evidence="8">2.4.2.-</ecNumber>
    </recommendedName>
</protein>
<keyword evidence="12" id="KW-1185">Reference proteome</keyword>
<name>A0A7J7F8L5_DICBM</name>
<dbReference type="GO" id="GO:0016779">
    <property type="term" value="F:nucleotidyltransferase activity"/>
    <property type="evidence" value="ECO:0007669"/>
    <property type="project" value="UniProtKB-KW"/>
</dbReference>